<dbReference type="Proteomes" id="UP000749040">
    <property type="component" value="Unassembled WGS sequence"/>
</dbReference>
<dbReference type="EMBL" id="JADKYB010000013">
    <property type="protein sequence ID" value="MBM9507633.1"/>
    <property type="molecule type" value="Genomic_DNA"/>
</dbReference>
<dbReference type="Pfam" id="PF00583">
    <property type="entry name" value="Acetyltransf_1"/>
    <property type="match status" value="1"/>
</dbReference>
<comment type="caution">
    <text evidence="4">The sequence shown here is derived from an EMBL/GenBank/DDBJ whole genome shotgun (WGS) entry which is preliminary data.</text>
</comment>
<dbReference type="InterPro" id="IPR000182">
    <property type="entry name" value="GNAT_dom"/>
</dbReference>
<name>A0ABS2TWB4_9ACTN</name>
<evidence type="ECO:0000313" key="4">
    <source>
        <dbReference type="EMBL" id="MBM9507633.1"/>
    </source>
</evidence>
<evidence type="ECO:0000256" key="1">
    <source>
        <dbReference type="ARBA" id="ARBA00022679"/>
    </source>
</evidence>
<proteinExistence type="predicted"/>
<accession>A0ABS2TWB4</accession>
<dbReference type="PANTHER" id="PTHR43420:SF12">
    <property type="entry name" value="N-ACETYLTRANSFERASE DOMAIN-CONTAINING PROTEIN"/>
    <property type="match status" value="1"/>
</dbReference>
<evidence type="ECO:0000259" key="3">
    <source>
        <dbReference type="PROSITE" id="PS51186"/>
    </source>
</evidence>
<feature type="domain" description="N-acetyltransferase" evidence="3">
    <location>
        <begin position="30"/>
        <end position="175"/>
    </location>
</feature>
<dbReference type="RefSeq" id="WP_205359485.1">
    <property type="nucleotide sequence ID" value="NZ_JADKYB010000013.1"/>
</dbReference>
<organism evidence="4 5">
    <name type="scientific">Actinacidiphila acididurans</name>
    <dbReference type="NCBI Taxonomy" id="2784346"/>
    <lineage>
        <taxon>Bacteria</taxon>
        <taxon>Bacillati</taxon>
        <taxon>Actinomycetota</taxon>
        <taxon>Actinomycetes</taxon>
        <taxon>Kitasatosporales</taxon>
        <taxon>Streptomycetaceae</taxon>
        <taxon>Actinacidiphila</taxon>
    </lineage>
</organism>
<dbReference type="SUPFAM" id="SSF55729">
    <property type="entry name" value="Acyl-CoA N-acyltransferases (Nat)"/>
    <property type="match status" value="1"/>
</dbReference>
<keyword evidence="2" id="KW-0012">Acyltransferase</keyword>
<gene>
    <name evidence="4" type="ORF">ITX44_24430</name>
</gene>
<dbReference type="PROSITE" id="PS51186">
    <property type="entry name" value="GNAT"/>
    <property type="match status" value="1"/>
</dbReference>
<evidence type="ECO:0000256" key="2">
    <source>
        <dbReference type="ARBA" id="ARBA00023315"/>
    </source>
</evidence>
<dbReference type="PANTHER" id="PTHR43420">
    <property type="entry name" value="ACETYLTRANSFERASE"/>
    <property type="match status" value="1"/>
</dbReference>
<dbReference type="InterPro" id="IPR050680">
    <property type="entry name" value="YpeA/RimI_acetyltransf"/>
</dbReference>
<dbReference type="Gene3D" id="3.40.630.30">
    <property type="match status" value="1"/>
</dbReference>
<evidence type="ECO:0000313" key="5">
    <source>
        <dbReference type="Proteomes" id="UP000749040"/>
    </source>
</evidence>
<reference evidence="4 5" key="1">
    <citation type="submission" date="2021-01" db="EMBL/GenBank/DDBJ databases">
        <title>Streptomyces acididurans sp. nov., isolated from a peat swamp forest soil.</title>
        <authorList>
            <person name="Chantavorakit T."/>
            <person name="Duangmal K."/>
        </authorList>
    </citation>
    <scope>NUCLEOTIDE SEQUENCE [LARGE SCALE GENOMIC DNA]</scope>
    <source>
        <strain evidence="4 5">KK5PA1</strain>
    </source>
</reference>
<keyword evidence="5" id="KW-1185">Reference proteome</keyword>
<protein>
    <submittedName>
        <fullName evidence="4">GNAT family N-acetyltransferase</fullName>
    </submittedName>
</protein>
<dbReference type="InterPro" id="IPR016181">
    <property type="entry name" value="Acyl_CoA_acyltransferase"/>
</dbReference>
<sequence length="175" mass="19267">MTTPLPGTGGRPAGLPVAAPLFVTADGLPLRLRPAGEEDLPELHRLDREIFKEHAYPYFALRQLYDLFHADLFVLDDGRGFHGYVMAGVNADREGWILGLAIDPRRRGQGLGRRLMAESLRRLRAHGVPAVCLTVEPGNATAIDLYASLGFRPVGHRKGYFGPDADRLVMELTLV</sequence>
<keyword evidence="1" id="KW-0808">Transferase</keyword>